<evidence type="ECO:0000313" key="3">
    <source>
        <dbReference type="Proteomes" id="UP000640614"/>
    </source>
</evidence>
<keyword evidence="1" id="KW-1133">Transmembrane helix</keyword>
<organism evidence="2 3">
    <name type="scientific">Flavobacterium hungaricum</name>
    <dbReference type="NCBI Taxonomy" id="2082725"/>
    <lineage>
        <taxon>Bacteria</taxon>
        <taxon>Pseudomonadati</taxon>
        <taxon>Bacteroidota</taxon>
        <taxon>Flavobacteriia</taxon>
        <taxon>Flavobacteriales</taxon>
        <taxon>Flavobacteriaceae</taxon>
        <taxon>Flavobacterium</taxon>
    </lineage>
</organism>
<accession>A0ABR9TFA6</accession>
<proteinExistence type="predicted"/>
<evidence type="ECO:0000313" key="2">
    <source>
        <dbReference type="EMBL" id="MBE8724037.1"/>
    </source>
</evidence>
<keyword evidence="1" id="KW-0472">Membrane</keyword>
<feature type="transmembrane region" description="Helical" evidence="1">
    <location>
        <begin position="66"/>
        <end position="88"/>
    </location>
</feature>
<keyword evidence="3" id="KW-1185">Reference proteome</keyword>
<evidence type="ECO:0000256" key="1">
    <source>
        <dbReference type="SAM" id="Phobius"/>
    </source>
</evidence>
<feature type="transmembrane region" description="Helical" evidence="1">
    <location>
        <begin position="7"/>
        <end position="29"/>
    </location>
</feature>
<dbReference type="RefSeq" id="WP_193845059.1">
    <property type="nucleotide sequence ID" value="NZ_PRDM01000001.1"/>
</dbReference>
<sequence>MEAAIKILIYIHAFFGGIGLITGIGSIVVKKGSKLHKQMGKLFSVGMLTSSLISIPICWMPNHQNVFLFLIALFTVYLVISGNRFLSFKYKTKADLTDKLISGTMLFFSIVMILLGLYCQFSGITNGILFTFFGGFGLYMTVKDFIFFKNLAETNKKWLSKHIGKMMGALIASITAYIVAGLGIGNLIAWITPSIIGTIYILYWNRKIEPKKTLQTPA</sequence>
<keyword evidence="1" id="KW-0812">Transmembrane</keyword>
<feature type="transmembrane region" description="Helical" evidence="1">
    <location>
        <begin position="41"/>
        <end position="60"/>
    </location>
</feature>
<protein>
    <recommendedName>
        <fullName evidence="4">DUF2306 domain-containing protein</fullName>
    </recommendedName>
</protein>
<feature type="transmembrane region" description="Helical" evidence="1">
    <location>
        <begin position="163"/>
        <end position="181"/>
    </location>
</feature>
<dbReference type="EMBL" id="PRDM01000001">
    <property type="protein sequence ID" value="MBE8724037.1"/>
    <property type="molecule type" value="Genomic_DNA"/>
</dbReference>
<gene>
    <name evidence="2" type="ORF">C4F50_03680</name>
</gene>
<dbReference type="Proteomes" id="UP000640614">
    <property type="component" value="Unassembled WGS sequence"/>
</dbReference>
<feature type="transmembrane region" description="Helical" evidence="1">
    <location>
        <begin position="124"/>
        <end position="142"/>
    </location>
</feature>
<comment type="caution">
    <text evidence="2">The sequence shown here is derived from an EMBL/GenBank/DDBJ whole genome shotgun (WGS) entry which is preliminary data.</text>
</comment>
<evidence type="ECO:0008006" key="4">
    <source>
        <dbReference type="Google" id="ProtNLM"/>
    </source>
</evidence>
<feature type="transmembrane region" description="Helical" evidence="1">
    <location>
        <begin position="100"/>
        <end position="118"/>
    </location>
</feature>
<reference evidence="2 3" key="1">
    <citation type="submission" date="2018-07" db="EMBL/GenBank/DDBJ databases">
        <title>Genome assembly of strain KB82.</title>
        <authorList>
            <person name="Kukolya J."/>
            <person name="Horvath B."/>
            <person name="Nagy I."/>
            <person name="Toth A."/>
        </authorList>
    </citation>
    <scope>NUCLEOTIDE SEQUENCE [LARGE SCALE GENOMIC DNA]</scope>
    <source>
        <strain evidence="2 3">Kb82</strain>
    </source>
</reference>
<name>A0ABR9TFA6_9FLAO</name>